<sequence length="1103" mass="125751">MLPSSYSKHFLDGSMTEGDNCAALMDYCRTSDDSGLTSDSSGAMTAAACIMTRSTAPSITSTKSPRTKKRDARVNHRAERGEEVMSSATDCSPYDEAAKPISVNRKLSKNTTKVNNVERSNDEETKTDRSSIERDSLDSHSGDDGYNEYVEEEEEIFEKVKRTNEPFSTLMLKRVPKTIIQDIPSPEYVNLQDMVNSKIINNHYSSIQEQFKPSIRDTHNYDSPIIKRDVPQYADIIKDRTHIPNIKNPVERRLHEMAEKCLSIVDTIDGQTPNQHFDANTSSLNFFNSSLSFGDHNNDQSKKNSQTMSLCSVTQLNNINNNESPNNMRNGSIKISPAVSGISSLRTSLIPGRDNYEKQGNLIQMSDNRLKSIKRRFFVLKNGTLSMYKSQKSLSREEEPTFTFTLKDIKSIVRINNKSGVKGIQITTTEQVLSQSLRNLTITDLTTKDRGVNSIISGWMHRVKHGHQKKLFVSLVDQKLLFFKKAEDKIPNSQIYLHGALVSEKGRTGSSDDYSGSSDENTASDIQTGELKAINRHPMHNKGEYSICIEVTNQDPVYLIVNSIEEKEKWLYYLKVASRDATLVGTSFEILLQRILLKGSENINYILFDDLLLKPSMKEIITDPLNTIDNKVIAKKAIEMDRAIHLFCTVSMKPIAVQYHIDLAQNILTTAMEDECLKNELYSQLIRMTNGSINNSGQAWRLLALSLPIFLPKQYALLWFLKQHIRRWSNIRTDYLSIVCYCEKLLEHCIHALSRLEPPSKFETKIILCKDISIATSMMPFSIAVLLPSGDYQVVEFNGATEIGHCLSSLCLRLNLRPALLSGYALYLQDPLGTSNDLILLKGKQRLCDCISAWENKVIVNGKGKVVDKDMPLQLRMRHYWRHLQNDETIMEQLFLCHRMGEEIVKGQIPISNELGEELCALYGQMVYGDFNECFQLNLEEILTKFYPKKLLDVMCSRSLKSNVSNKWYEFKELSVNDCVRMILCVLKKWKLFGSFMRPAQMKLPFLRNIFITINDYGIHLLAEKQLDIIKSIPLQSIISFGEYNGDFMLTLIRQVSPNAHPDETPRERLTFTMEPKSIEQLTLHLAELIRCQKLIWKLSINY</sequence>
<dbReference type="Proteomes" id="UP000095286">
    <property type="component" value="Unplaced"/>
</dbReference>
<protein>
    <submittedName>
        <fullName evidence="2">PH domain-containing protein</fullName>
    </submittedName>
</protein>
<evidence type="ECO:0000313" key="2">
    <source>
        <dbReference type="WBParaSite" id="RSKR_0001183100.1"/>
    </source>
</evidence>
<reference evidence="2" key="1">
    <citation type="submission" date="2016-11" db="UniProtKB">
        <authorList>
            <consortium name="WormBaseParasite"/>
        </authorList>
    </citation>
    <scope>IDENTIFICATION</scope>
    <source>
        <strain evidence="2">KR3021</strain>
    </source>
</reference>
<name>A0AC35UIG4_9BILA</name>
<evidence type="ECO:0000313" key="1">
    <source>
        <dbReference type="Proteomes" id="UP000095286"/>
    </source>
</evidence>
<proteinExistence type="predicted"/>
<dbReference type="WBParaSite" id="RSKR_0001183100.1">
    <property type="protein sequence ID" value="RSKR_0001183100.1"/>
    <property type="gene ID" value="RSKR_0001183100"/>
</dbReference>
<accession>A0AC35UIG4</accession>
<organism evidence="1 2">
    <name type="scientific">Rhabditophanes sp. KR3021</name>
    <dbReference type="NCBI Taxonomy" id="114890"/>
    <lineage>
        <taxon>Eukaryota</taxon>
        <taxon>Metazoa</taxon>
        <taxon>Ecdysozoa</taxon>
        <taxon>Nematoda</taxon>
        <taxon>Chromadorea</taxon>
        <taxon>Rhabditida</taxon>
        <taxon>Tylenchina</taxon>
        <taxon>Panagrolaimomorpha</taxon>
        <taxon>Strongyloidoidea</taxon>
        <taxon>Alloionematidae</taxon>
        <taxon>Rhabditophanes</taxon>
    </lineage>
</organism>